<evidence type="ECO:0000313" key="7">
    <source>
        <dbReference type="EMBL" id="CAL1530378.1"/>
    </source>
</evidence>
<dbReference type="SUPFAM" id="SSF81321">
    <property type="entry name" value="Family A G protein-coupled receptor-like"/>
    <property type="match status" value="1"/>
</dbReference>
<comment type="subcellular location">
    <subcellularLocation>
        <location evidence="1">Membrane</location>
    </subcellularLocation>
</comment>
<dbReference type="PROSITE" id="PS50262">
    <property type="entry name" value="G_PROTEIN_RECEP_F1_2"/>
    <property type="match status" value="1"/>
</dbReference>
<keyword evidence="8" id="KW-1185">Reference proteome</keyword>
<comment type="caution">
    <text evidence="7">The sequence shown here is derived from an EMBL/GenBank/DDBJ whole genome shotgun (WGS) entry which is preliminary data.</text>
</comment>
<feature type="domain" description="G-protein coupled receptors family 1 profile" evidence="6">
    <location>
        <begin position="36"/>
        <end position="308"/>
    </location>
</feature>
<keyword evidence="3 5" id="KW-1133">Transmembrane helix</keyword>
<name>A0AAV2H9J5_LYMST</name>
<dbReference type="AlphaFoldDB" id="A0AAV2H9J5"/>
<dbReference type="PANTHER" id="PTHR46641:SF2">
    <property type="entry name" value="FMRFAMIDE RECEPTOR"/>
    <property type="match status" value="1"/>
</dbReference>
<feature type="transmembrane region" description="Helical" evidence="5">
    <location>
        <begin position="285"/>
        <end position="309"/>
    </location>
</feature>
<evidence type="ECO:0000256" key="3">
    <source>
        <dbReference type="ARBA" id="ARBA00022989"/>
    </source>
</evidence>
<keyword evidence="4 5" id="KW-0472">Membrane</keyword>
<feature type="transmembrane region" description="Helical" evidence="5">
    <location>
        <begin position="142"/>
        <end position="166"/>
    </location>
</feature>
<dbReference type="InterPro" id="IPR017452">
    <property type="entry name" value="GPCR_Rhodpsn_7TM"/>
</dbReference>
<dbReference type="Proteomes" id="UP001497497">
    <property type="component" value="Unassembled WGS sequence"/>
</dbReference>
<organism evidence="7 8">
    <name type="scientific">Lymnaea stagnalis</name>
    <name type="common">Great pond snail</name>
    <name type="synonym">Helix stagnalis</name>
    <dbReference type="NCBI Taxonomy" id="6523"/>
    <lineage>
        <taxon>Eukaryota</taxon>
        <taxon>Metazoa</taxon>
        <taxon>Spiralia</taxon>
        <taxon>Lophotrochozoa</taxon>
        <taxon>Mollusca</taxon>
        <taxon>Gastropoda</taxon>
        <taxon>Heterobranchia</taxon>
        <taxon>Euthyneura</taxon>
        <taxon>Panpulmonata</taxon>
        <taxon>Hygrophila</taxon>
        <taxon>Lymnaeoidea</taxon>
        <taxon>Lymnaeidae</taxon>
        <taxon>Lymnaea</taxon>
    </lineage>
</organism>
<dbReference type="InterPro" id="IPR052954">
    <property type="entry name" value="GPCR-Ligand_Int"/>
</dbReference>
<dbReference type="InterPro" id="IPR019427">
    <property type="entry name" value="7TM_GPCR_serpentine_rcpt_Srw"/>
</dbReference>
<evidence type="ECO:0000256" key="2">
    <source>
        <dbReference type="ARBA" id="ARBA00022692"/>
    </source>
</evidence>
<feature type="non-terminal residue" evidence="7">
    <location>
        <position position="322"/>
    </location>
</feature>
<dbReference type="InterPro" id="IPR000276">
    <property type="entry name" value="GPCR_Rhodpsn"/>
</dbReference>
<dbReference type="PANTHER" id="PTHR46641">
    <property type="entry name" value="FMRFAMIDE RECEPTOR-RELATED"/>
    <property type="match status" value="1"/>
</dbReference>
<evidence type="ECO:0000256" key="5">
    <source>
        <dbReference type="SAM" id="Phobius"/>
    </source>
</evidence>
<evidence type="ECO:0000256" key="4">
    <source>
        <dbReference type="ARBA" id="ARBA00023136"/>
    </source>
</evidence>
<dbReference type="GO" id="GO:0008528">
    <property type="term" value="F:G protein-coupled peptide receptor activity"/>
    <property type="evidence" value="ECO:0007669"/>
    <property type="project" value="InterPro"/>
</dbReference>
<protein>
    <recommendedName>
        <fullName evidence="6">G-protein coupled receptors family 1 profile domain-containing protein</fullName>
    </recommendedName>
</protein>
<dbReference type="Pfam" id="PF10324">
    <property type="entry name" value="7TM_GPCR_Srw"/>
    <property type="match status" value="1"/>
</dbReference>
<sequence>MLVEDAQLISDAERQIYEVVTLVFISSAIGLFGIVSNIINIIIFYKQGLNNTVNIGFMGLAISDLCSLITLEWYCIAFNPLFINADINFVPPEVQHLSAGIPHGCFARITAWVTAYITAERCLCIASPLKVKQILTPRRTTVILCVIYFVVMLPMLPEFATAYAGWKFYPSLNKTLVGLVFTKDRYKVEGLSFLLYAILMFVSFLAVIVFTAILVFKLKQKTEWRQKSTFDSSQSDTISKRDKSTIKMVIVIASILIVNFSPTVAFFTGVFIVPGFSIAGRHRNVFLVSAAFAFIFDAVNSSVNIVSYYTMSSKYRKTFQEV</sequence>
<evidence type="ECO:0000256" key="1">
    <source>
        <dbReference type="ARBA" id="ARBA00004370"/>
    </source>
</evidence>
<keyword evidence="2 5" id="KW-0812">Transmembrane</keyword>
<evidence type="ECO:0000313" key="8">
    <source>
        <dbReference type="Proteomes" id="UP001497497"/>
    </source>
</evidence>
<dbReference type="Gene3D" id="1.20.1070.10">
    <property type="entry name" value="Rhodopsin 7-helix transmembrane proteins"/>
    <property type="match status" value="1"/>
</dbReference>
<accession>A0AAV2H9J5</accession>
<proteinExistence type="predicted"/>
<gene>
    <name evidence="7" type="ORF">GSLYS_00004511001</name>
</gene>
<dbReference type="EMBL" id="CAXITT010000069">
    <property type="protein sequence ID" value="CAL1530378.1"/>
    <property type="molecule type" value="Genomic_DNA"/>
</dbReference>
<reference evidence="7 8" key="1">
    <citation type="submission" date="2024-04" db="EMBL/GenBank/DDBJ databases">
        <authorList>
            <consortium name="Genoscope - CEA"/>
            <person name="William W."/>
        </authorList>
    </citation>
    <scope>NUCLEOTIDE SEQUENCE [LARGE SCALE GENOMIC DNA]</scope>
</reference>
<feature type="transmembrane region" description="Helical" evidence="5">
    <location>
        <begin position="193"/>
        <end position="216"/>
    </location>
</feature>
<dbReference type="PRINTS" id="PR00237">
    <property type="entry name" value="GPCRRHODOPSN"/>
</dbReference>
<feature type="transmembrane region" description="Helical" evidence="5">
    <location>
        <begin position="20"/>
        <end position="45"/>
    </location>
</feature>
<feature type="transmembrane region" description="Helical" evidence="5">
    <location>
        <begin position="249"/>
        <end position="273"/>
    </location>
</feature>
<dbReference type="GO" id="GO:0016020">
    <property type="term" value="C:membrane"/>
    <property type="evidence" value="ECO:0007669"/>
    <property type="project" value="UniProtKB-SubCell"/>
</dbReference>
<evidence type="ECO:0000259" key="6">
    <source>
        <dbReference type="PROSITE" id="PS50262"/>
    </source>
</evidence>